<reference evidence="5 6" key="1">
    <citation type="submission" date="2020-08" db="EMBL/GenBank/DDBJ databases">
        <title>Plant Genome Project.</title>
        <authorList>
            <person name="Zhang R.-G."/>
        </authorList>
    </citation>
    <scope>NUCLEOTIDE SEQUENCE [LARGE SCALE GENOMIC DNA]</scope>
    <source>
        <tissue evidence="5">Rhizome</tissue>
    </source>
</reference>
<gene>
    <name evidence="5" type="ORF">ZIOFF_041413</name>
</gene>
<dbReference type="EMBL" id="JACMSC010000011">
    <property type="protein sequence ID" value="KAG6501532.1"/>
    <property type="molecule type" value="Genomic_DNA"/>
</dbReference>
<evidence type="ECO:0000256" key="1">
    <source>
        <dbReference type="ARBA" id="ARBA00009861"/>
    </source>
</evidence>
<dbReference type="InterPro" id="IPR050317">
    <property type="entry name" value="Plant_Fungal_Acyltransferase"/>
</dbReference>
<organism evidence="5 6">
    <name type="scientific">Zingiber officinale</name>
    <name type="common">Ginger</name>
    <name type="synonym">Amomum zingiber</name>
    <dbReference type="NCBI Taxonomy" id="94328"/>
    <lineage>
        <taxon>Eukaryota</taxon>
        <taxon>Viridiplantae</taxon>
        <taxon>Streptophyta</taxon>
        <taxon>Embryophyta</taxon>
        <taxon>Tracheophyta</taxon>
        <taxon>Spermatophyta</taxon>
        <taxon>Magnoliopsida</taxon>
        <taxon>Liliopsida</taxon>
        <taxon>Zingiberales</taxon>
        <taxon>Zingiberaceae</taxon>
        <taxon>Zingiber</taxon>
    </lineage>
</organism>
<dbReference type="PANTHER" id="PTHR31642:SF299">
    <property type="entry name" value="OS02G0653400 PROTEIN"/>
    <property type="match status" value="1"/>
</dbReference>
<dbReference type="GO" id="GO:0016747">
    <property type="term" value="F:acyltransferase activity, transferring groups other than amino-acyl groups"/>
    <property type="evidence" value="ECO:0007669"/>
    <property type="project" value="TreeGrafter"/>
</dbReference>
<dbReference type="Proteomes" id="UP000734854">
    <property type="component" value="Unassembled WGS sequence"/>
</dbReference>
<dbReference type="Gene3D" id="3.30.559.10">
    <property type="entry name" value="Chloramphenicol acetyltransferase-like domain"/>
    <property type="match status" value="1"/>
</dbReference>
<dbReference type="AlphaFoldDB" id="A0A8J5GDP9"/>
<feature type="compositionally biased region" description="Basic and acidic residues" evidence="4">
    <location>
        <begin position="355"/>
        <end position="366"/>
    </location>
</feature>
<protein>
    <submittedName>
        <fullName evidence="5">Uncharacterized protein</fullName>
    </submittedName>
</protein>
<keyword evidence="2" id="KW-0808">Transferase</keyword>
<comment type="similarity">
    <text evidence="1">Belongs to the plant acyltransferase family.</text>
</comment>
<dbReference type="InterPro" id="IPR023213">
    <property type="entry name" value="CAT-like_dom_sf"/>
</dbReference>
<evidence type="ECO:0000256" key="2">
    <source>
        <dbReference type="ARBA" id="ARBA00022679"/>
    </source>
</evidence>
<dbReference type="Pfam" id="PF02458">
    <property type="entry name" value="Transferase"/>
    <property type="match status" value="1"/>
</dbReference>
<accession>A0A8J5GDP9</accession>
<comment type="caution">
    <text evidence="5">The sequence shown here is derived from an EMBL/GenBank/DDBJ whole genome shotgun (WGS) entry which is preliminary data.</text>
</comment>
<evidence type="ECO:0000256" key="4">
    <source>
        <dbReference type="SAM" id="MobiDB-lite"/>
    </source>
</evidence>
<sequence length="366" mass="39729">MAAAAAAAAAAPRKQIHIDVIQSVMPVAVTPPGRSQRLSTTGGPLRPELLQSRVRIVLYYDDKGSATPATVGAWIKESLSAALATEPVMAGRLRRENDGSGRWEVKFNDCGARLVQATAEASMAEFMSGDGDRWEAHLAHWVDVDEENPNFSALFYVQVTQFHGGGFSIGISCSLLLADPFFLGHFLQSWARTHAAMLSHGQLTDSSIFHLAYFQRPGQSNHLKSIDLGLSSNSNPSAANTTLLFAANPETDNVCQIADNYFQVATRRLRKKDLSNYSLIVSDHSGDKIVETHTIMSPNVIDETVSGAQEEAEACLGWSVLESEVQEPAADTETEVAADMPSKAEMDENPAVLKMPDEKTQRQNTV</sequence>
<evidence type="ECO:0000256" key="3">
    <source>
        <dbReference type="ARBA" id="ARBA00023315"/>
    </source>
</evidence>
<name>A0A8J5GDP9_ZINOF</name>
<keyword evidence="6" id="KW-1185">Reference proteome</keyword>
<keyword evidence="3" id="KW-0012">Acyltransferase</keyword>
<evidence type="ECO:0000313" key="5">
    <source>
        <dbReference type="EMBL" id="KAG6501532.1"/>
    </source>
</evidence>
<feature type="region of interest" description="Disordered" evidence="4">
    <location>
        <begin position="325"/>
        <end position="366"/>
    </location>
</feature>
<dbReference type="PANTHER" id="PTHR31642">
    <property type="entry name" value="TRICHOTHECENE 3-O-ACETYLTRANSFERASE"/>
    <property type="match status" value="1"/>
</dbReference>
<proteinExistence type="inferred from homology"/>
<evidence type="ECO:0000313" key="6">
    <source>
        <dbReference type="Proteomes" id="UP000734854"/>
    </source>
</evidence>